<comment type="caution">
    <text evidence="3">The sequence shown here is derived from an EMBL/GenBank/DDBJ whole genome shotgun (WGS) entry which is preliminary data.</text>
</comment>
<dbReference type="PANTHER" id="PTHR48081:SF8">
    <property type="entry name" value="ALPHA_BETA HYDROLASE FOLD-3 DOMAIN-CONTAINING PROTEIN-RELATED"/>
    <property type="match status" value="1"/>
</dbReference>
<sequence length="321" mass="34313">MAQVGVRRVPYDPELEVALAPMQIPGGATREMIPMMRQQLDQAYTAASILAVYPHISHEERTIPGPHGDIQLSIFRPAKKLPEGNPGIYWIHGGGMITGNRFLGMHDVAGWMVQHDAVSVAVEYRKAPENPDPMPLDDCYAGLQWVAKNLESLGINAKKLVIAGQSAGGGLAAGTALLARDRGGPSLCGQVLMCPMLDDRNASVSARQYLEEGSWSGRSNAMAWKCLLGDGAGETSIYAAPARATDLSGLPPAFIDVTSAEVFRDEDVAYASKLWESGVQAELHVWPGGFHGFDMFVPSHPLAQAASAARTAWLGRVLSAA</sequence>
<proteinExistence type="predicted"/>
<evidence type="ECO:0000259" key="2">
    <source>
        <dbReference type="Pfam" id="PF07859"/>
    </source>
</evidence>
<dbReference type="Pfam" id="PF07859">
    <property type="entry name" value="Abhydrolase_3"/>
    <property type="match status" value="1"/>
</dbReference>
<dbReference type="GO" id="GO:0016787">
    <property type="term" value="F:hydrolase activity"/>
    <property type="evidence" value="ECO:0007669"/>
    <property type="project" value="UniProtKB-KW"/>
</dbReference>
<evidence type="ECO:0000256" key="1">
    <source>
        <dbReference type="ARBA" id="ARBA00022801"/>
    </source>
</evidence>
<keyword evidence="1" id="KW-0378">Hydrolase</keyword>
<protein>
    <submittedName>
        <fullName evidence="3">Carboxylesterase</fullName>
    </submittedName>
</protein>
<evidence type="ECO:0000313" key="4">
    <source>
        <dbReference type="Proteomes" id="UP000315522"/>
    </source>
</evidence>
<name>A0A559M1F2_9HELO</name>
<dbReference type="EMBL" id="QGML01003083">
    <property type="protein sequence ID" value="TVY86788.1"/>
    <property type="molecule type" value="Genomic_DNA"/>
</dbReference>
<dbReference type="InterPro" id="IPR013094">
    <property type="entry name" value="AB_hydrolase_3"/>
</dbReference>
<gene>
    <name evidence="3" type="primary">nlhH_2</name>
    <name evidence="3" type="ORF">LAWI1_G008890</name>
</gene>
<dbReference type="PANTHER" id="PTHR48081">
    <property type="entry name" value="AB HYDROLASE SUPERFAMILY PROTEIN C4A8.06C"/>
    <property type="match status" value="1"/>
</dbReference>
<feature type="domain" description="Alpha/beta hydrolase fold-3" evidence="2">
    <location>
        <begin position="89"/>
        <end position="294"/>
    </location>
</feature>
<dbReference type="InterPro" id="IPR050300">
    <property type="entry name" value="GDXG_lipolytic_enzyme"/>
</dbReference>
<dbReference type="InterPro" id="IPR029058">
    <property type="entry name" value="AB_hydrolase_fold"/>
</dbReference>
<organism evidence="3 4">
    <name type="scientific">Lachnellula willkommii</name>
    <dbReference type="NCBI Taxonomy" id="215461"/>
    <lineage>
        <taxon>Eukaryota</taxon>
        <taxon>Fungi</taxon>
        <taxon>Dikarya</taxon>
        <taxon>Ascomycota</taxon>
        <taxon>Pezizomycotina</taxon>
        <taxon>Leotiomycetes</taxon>
        <taxon>Helotiales</taxon>
        <taxon>Lachnaceae</taxon>
        <taxon>Lachnellula</taxon>
    </lineage>
</organism>
<reference evidence="3 4" key="1">
    <citation type="submission" date="2018-05" db="EMBL/GenBank/DDBJ databases">
        <title>Genome sequencing and assembly of the regulated plant pathogen Lachnellula willkommii and related sister species for the development of diagnostic species identification markers.</title>
        <authorList>
            <person name="Giroux E."/>
            <person name="Bilodeau G."/>
        </authorList>
    </citation>
    <scope>NUCLEOTIDE SEQUENCE [LARGE SCALE GENOMIC DNA]</scope>
    <source>
        <strain evidence="3 4">CBS 172.35</strain>
    </source>
</reference>
<dbReference type="SUPFAM" id="SSF53474">
    <property type="entry name" value="alpha/beta-Hydrolases"/>
    <property type="match status" value="1"/>
</dbReference>
<dbReference type="AlphaFoldDB" id="A0A559M1F2"/>
<dbReference type="Gene3D" id="3.40.50.1820">
    <property type="entry name" value="alpha/beta hydrolase"/>
    <property type="match status" value="1"/>
</dbReference>
<evidence type="ECO:0000313" key="3">
    <source>
        <dbReference type="EMBL" id="TVY86788.1"/>
    </source>
</evidence>
<dbReference type="Proteomes" id="UP000315522">
    <property type="component" value="Unassembled WGS sequence"/>
</dbReference>
<keyword evidence="4" id="KW-1185">Reference proteome</keyword>
<accession>A0A559M1F2</accession>